<evidence type="ECO:0000313" key="2">
    <source>
        <dbReference type="Proteomes" id="UP000828390"/>
    </source>
</evidence>
<reference evidence="1" key="2">
    <citation type="submission" date="2020-11" db="EMBL/GenBank/DDBJ databases">
        <authorList>
            <person name="McCartney M.A."/>
            <person name="Auch B."/>
            <person name="Kono T."/>
            <person name="Mallez S."/>
            <person name="Becker A."/>
            <person name="Gohl D.M."/>
            <person name="Silverstein K.A.T."/>
            <person name="Koren S."/>
            <person name="Bechman K.B."/>
            <person name="Herman A."/>
            <person name="Abrahante J.E."/>
            <person name="Garbe J."/>
        </authorList>
    </citation>
    <scope>NUCLEOTIDE SEQUENCE</scope>
    <source>
        <strain evidence="1">Duluth1</strain>
        <tissue evidence="1">Whole animal</tissue>
    </source>
</reference>
<name>A0A9D4BYL2_DREPO</name>
<organism evidence="1 2">
    <name type="scientific">Dreissena polymorpha</name>
    <name type="common">Zebra mussel</name>
    <name type="synonym">Mytilus polymorpha</name>
    <dbReference type="NCBI Taxonomy" id="45954"/>
    <lineage>
        <taxon>Eukaryota</taxon>
        <taxon>Metazoa</taxon>
        <taxon>Spiralia</taxon>
        <taxon>Lophotrochozoa</taxon>
        <taxon>Mollusca</taxon>
        <taxon>Bivalvia</taxon>
        <taxon>Autobranchia</taxon>
        <taxon>Heteroconchia</taxon>
        <taxon>Euheterodonta</taxon>
        <taxon>Imparidentia</taxon>
        <taxon>Neoheterodontei</taxon>
        <taxon>Myida</taxon>
        <taxon>Dreissenoidea</taxon>
        <taxon>Dreissenidae</taxon>
        <taxon>Dreissena</taxon>
    </lineage>
</organism>
<proteinExistence type="predicted"/>
<evidence type="ECO:0000313" key="1">
    <source>
        <dbReference type="EMBL" id="KAH3713402.1"/>
    </source>
</evidence>
<protein>
    <submittedName>
        <fullName evidence="1">Uncharacterized protein</fullName>
    </submittedName>
</protein>
<accession>A0A9D4BYL2</accession>
<dbReference type="AlphaFoldDB" id="A0A9D4BYL2"/>
<dbReference type="Proteomes" id="UP000828390">
    <property type="component" value="Unassembled WGS sequence"/>
</dbReference>
<gene>
    <name evidence="1" type="ORF">DPMN_073194</name>
</gene>
<dbReference type="EMBL" id="JAIWYP010000014">
    <property type="protein sequence ID" value="KAH3713402.1"/>
    <property type="molecule type" value="Genomic_DNA"/>
</dbReference>
<comment type="caution">
    <text evidence="1">The sequence shown here is derived from an EMBL/GenBank/DDBJ whole genome shotgun (WGS) entry which is preliminary data.</text>
</comment>
<sequence>MYDKLEEEENVCIASYVDEQLRHFDPCPLPPFLEVKAAATFLQLKIHVIIPSQSTVTPALTFCPLVDTLKRGKFDEYTYDGETTICIAANDLGNGRYTFGIVSAFPFRLNGSPSQNSKTVPDSSTFYFQREVFINNIDTTNIEHVCELIGYPRHNYFAKLRRGMAEPEIFHEIFSEWYQEAKPICKQNKMKPFVILGRAYMILGKHEAIELTVSSEALRHFIRSYNHKLCDVVKQISNCFVNVVKPIRK</sequence>
<keyword evidence="2" id="KW-1185">Reference proteome</keyword>
<reference evidence="1" key="1">
    <citation type="journal article" date="2019" name="bioRxiv">
        <title>The Genome of the Zebra Mussel, Dreissena polymorpha: A Resource for Invasive Species Research.</title>
        <authorList>
            <person name="McCartney M.A."/>
            <person name="Auch B."/>
            <person name="Kono T."/>
            <person name="Mallez S."/>
            <person name="Zhang Y."/>
            <person name="Obille A."/>
            <person name="Becker A."/>
            <person name="Abrahante J.E."/>
            <person name="Garbe J."/>
            <person name="Badalamenti J.P."/>
            <person name="Herman A."/>
            <person name="Mangelson H."/>
            <person name="Liachko I."/>
            <person name="Sullivan S."/>
            <person name="Sone E.D."/>
            <person name="Koren S."/>
            <person name="Silverstein K.A.T."/>
            <person name="Beckman K.B."/>
            <person name="Gohl D.M."/>
        </authorList>
    </citation>
    <scope>NUCLEOTIDE SEQUENCE</scope>
    <source>
        <strain evidence="1">Duluth1</strain>
        <tissue evidence="1">Whole animal</tissue>
    </source>
</reference>